<evidence type="ECO:0000256" key="4">
    <source>
        <dbReference type="ARBA" id="ARBA00023157"/>
    </source>
</evidence>
<dbReference type="PANTHER" id="PTHR11610:SF185">
    <property type="entry name" value="LD47264P"/>
    <property type="match status" value="1"/>
</dbReference>
<reference evidence="11" key="1">
    <citation type="submission" date="2021-02" db="EMBL/GenBank/DDBJ databases">
        <authorList>
            <person name="Nowell W R."/>
        </authorList>
    </citation>
    <scope>NUCLEOTIDE SEQUENCE</scope>
</reference>
<dbReference type="PRINTS" id="PR00823">
    <property type="entry name" value="PANCLIPASE"/>
</dbReference>
<proteinExistence type="inferred from homology"/>
<dbReference type="SUPFAM" id="SSF53474">
    <property type="entry name" value="alpha/beta-Hydrolases"/>
    <property type="match status" value="1"/>
</dbReference>
<evidence type="ECO:0000259" key="10">
    <source>
        <dbReference type="PROSITE" id="PS50095"/>
    </source>
</evidence>
<dbReference type="PIRSF" id="PIRSF000865">
    <property type="entry name" value="Lipoprotein_lipase_LIPH"/>
    <property type="match status" value="1"/>
</dbReference>
<dbReference type="CDD" id="cd00707">
    <property type="entry name" value="Pancreat_lipase_like"/>
    <property type="match status" value="1"/>
</dbReference>
<name>A0A814GPF7_9BILA</name>
<dbReference type="InterPro" id="IPR029058">
    <property type="entry name" value="AB_hydrolase_fold"/>
</dbReference>
<dbReference type="GO" id="GO:0005615">
    <property type="term" value="C:extracellular space"/>
    <property type="evidence" value="ECO:0007669"/>
    <property type="project" value="TreeGrafter"/>
</dbReference>
<dbReference type="Gene3D" id="2.60.60.20">
    <property type="entry name" value="PLAT/LH2 domain"/>
    <property type="match status" value="1"/>
</dbReference>
<dbReference type="GO" id="GO:0016042">
    <property type="term" value="P:lipid catabolic process"/>
    <property type="evidence" value="ECO:0007669"/>
    <property type="project" value="TreeGrafter"/>
</dbReference>
<accession>A0A814GPF7</accession>
<keyword evidence="6" id="KW-0479">Metal-binding</keyword>
<feature type="binding site" evidence="6">
    <location>
        <position position="224"/>
    </location>
    <ligand>
        <name>Ca(2+)</name>
        <dbReference type="ChEBI" id="CHEBI:29108"/>
    </ligand>
</feature>
<dbReference type="Gene3D" id="3.40.50.1820">
    <property type="entry name" value="alpha/beta hydrolase"/>
    <property type="match status" value="1"/>
</dbReference>
<keyword evidence="3" id="KW-0964">Secreted</keyword>
<evidence type="ECO:0000256" key="7">
    <source>
        <dbReference type="PROSITE-ProRule" id="PRU00152"/>
    </source>
</evidence>
<feature type="active site" description="Nucleophile" evidence="5">
    <location>
        <position position="182"/>
    </location>
</feature>
<dbReference type="PROSITE" id="PS50095">
    <property type="entry name" value="PLAT"/>
    <property type="match status" value="1"/>
</dbReference>
<dbReference type="InterPro" id="IPR002331">
    <property type="entry name" value="Lipase_panc"/>
</dbReference>
<dbReference type="InterPro" id="IPR036392">
    <property type="entry name" value="PLAT/LH2_dom_sf"/>
</dbReference>
<evidence type="ECO:0000256" key="6">
    <source>
        <dbReference type="PIRSR" id="PIRSR000865-2"/>
    </source>
</evidence>
<comment type="subcellular location">
    <subcellularLocation>
        <location evidence="1">Secreted</location>
    </subcellularLocation>
</comment>
<evidence type="ECO:0000256" key="2">
    <source>
        <dbReference type="ARBA" id="ARBA00010701"/>
    </source>
</evidence>
<evidence type="ECO:0000313" key="11">
    <source>
        <dbReference type="EMBL" id="CAF0999248.1"/>
    </source>
</evidence>
<dbReference type="EMBL" id="CAJNOV010000139">
    <property type="protein sequence ID" value="CAF0999248.1"/>
    <property type="molecule type" value="Genomic_DNA"/>
</dbReference>
<keyword evidence="9" id="KW-0732">Signal</keyword>
<dbReference type="PRINTS" id="PR00821">
    <property type="entry name" value="TAGLIPASE"/>
</dbReference>
<keyword evidence="6" id="KW-0106">Calcium</keyword>
<dbReference type="InterPro" id="IPR016272">
    <property type="entry name" value="Lipase_LIPH"/>
</dbReference>
<dbReference type="InterPro" id="IPR013818">
    <property type="entry name" value="Lipase"/>
</dbReference>
<evidence type="ECO:0000256" key="5">
    <source>
        <dbReference type="PIRSR" id="PIRSR000865-1"/>
    </source>
</evidence>
<sequence length="489" mass="53949">MMLGSIVIAVLCFATISAQDNDEHLLVQNTRASENCYGEYGCFTSAAPFGGTLQRPFFMIPDRPGVIGTTFFLYSRETRKTRTEIGRYTTLGTWNATKPTKIFIHGFLDGSDRPWWVDMKNAILAAEDVNVIMTDWSKGNGFPYEKASTNTQVVGAEIALLVKYMIEEHGANAADFHIIGHSLGGQTAGYAGERIPGLGRITGLDPAGPYFEKTGPKVRLDRTDALFVDVIHTDGSHNLLLGLGSLERMGHVDFFPNGGIDQPSCPKTAGKIINLILQLGQMDIPGFIETSLCSHFSAVSFFTDTIRNQCPYVGYSCSSYADFNGGKCSLTCDGNEHQCNRMGYWTSPTDGKGDLYLKTQDANAFPYCIYHYQVTLQSGSDFFQTRGKVTVTLIGTLETVNVVFDDDETIFKRNSVETRFIPLTTDIGEVTAVDIQFQKTTNWIASIWHSASWKFTKATVMNADQQHSRIFCSNELVVESGSAVRFSSC</sequence>
<dbReference type="InterPro" id="IPR033906">
    <property type="entry name" value="Lipase_N"/>
</dbReference>
<evidence type="ECO:0000256" key="8">
    <source>
        <dbReference type="RuleBase" id="RU004262"/>
    </source>
</evidence>
<organism evidence="11 13">
    <name type="scientific">Rotaria magnacalcarata</name>
    <dbReference type="NCBI Taxonomy" id="392030"/>
    <lineage>
        <taxon>Eukaryota</taxon>
        <taxon>Metazoa</taxon>
        <taxon>Spiralia</taxon>
        <taxon>Gnathifera</taxon>
        <taxon>Rotifera</taxon>
        <taxon>Eurotatoria</taxon>
        <taxon>Bdelloidea</taxon>
        <taxon>Philodinida</taxon>
        <taxon>Philodinidae</taxon>
        <taxon>Rotaria</taxon>
    </lineage>
</organism>
<evidence type="ECO:0000313" key="13">
    <source>
        <dbReference type="Proteomes" id="UP000663855"/>
    </source>
</evidence>
<comment type="caution">
    <text evidence="11">The sequence shown here is derived from an EMBL/GenBank/DDBJ whole genome shotgun (WGS) entry which is preliminary data.</text>
</comment>
<evidence type="ECO:0000313" key="12">
    <source>
        <dbReference type="EMBL" id="CAF1905877.1"/>
    </source>
</evidence>
<dbReference type="Pfam" id="PF00151">
    <property type="entry name" value="Lipase"/>
    <property type="match status" value="1"/>
</dbReference>
<gene>
    <name evidence="11" type="ORF">CJN711_LOCUS2264</name>
    <name evidence="12" type="ORF">MBJ925_LOCUS428</name>
</gene>
<protein>
    <recommendedName>
        <fullName evidence="10">PLAT domain-containing protein</fullName>
    </recommendedName>
</protein>
<dbReference type="PANTHER" id="PTHR11610">
    <property type="entry name" value="LIPASE"/>
    <property type="match status" value="1"/>
</dbReference>
<dbReference type="GO" id="GO:0046872">
    <property type="term" value="F:metal ion binding"/>
    <property type="evidence" value="ECO:0007669"/>
    <property type="project" value="UniProtKB-KW"/>
</dbReference>
<feature type="chain" id="PRO_5035600877" description="PLAT domain-containing protein" evidence="9">
    <location>
        <begin position="19"/>
        <end position="489"/>
    </location>
</feature>
<dbReference type="EMBL" id="CAJNRE010000028">
    <property type="protein sequence ID" value="CAF1905877.1"/>
    <property type="molecule type" value="Genomic_DNA"/>
</dbReference>
<dbReference type="Proteomes" id="UP000663824">
    <property type="component" value="Unassembled WGS sequence"/>
</dbReference>
<dbReference type="GO" id="GO:0004806">
    <property type="term" value="F:triacylglycerol lipase activity"/>
    <property type="evidence" value="ECO:0007669"/>
    <property type="project" value="InterPro"/>
</dbReference>
<feature type="binding site" evidence="6">
    <location>
        <position position="219"/>
    </location>
    <ligand>
        <name>Ca(2+)</name>
        <dbReference type="ChEBI" id="CHEBI:29108"/>
    </ligand>
</feature>
<dbReference type="InterPro" id="IPR001024">
    <property type="entry name" value="PLAT/LH2_dom"/>
</dbReference>
<evidence type="ECO:0000256" key="9">
    <source>
        <dbReference type="SAM" id="SignalP"/>
    </source>
</evidence>
<dbReference type="SUPFAM" id="SSF49723">
    <property type="entry name" value="Lipase/lipooxygenase domain (PLAT/LH2 domain)"/>
    <property type="match status" value="1"/>
</dbReference>
<comment type="similarity">
    <text evidence="2 8">Belongs to the AB hydrolase superfamily. Lipase family.</text>
</comment>
<feature type="domain" description="PLAT" evidence="10">
    <location>
        <begin position="370"/>
        <end position="489"/>
    </location>
</feature>
<feature type="active site" description="Charge relay system" evidence="5">
    <location>
        <position position="295"/>
    </location>
</feature>
<evidence type="ECO:0000256" key="1">
    <source>
        <dbReference type="ARBA" id="ARBA00004613"/>
    </source>
</evidence>
<dbReference type="AlphaFoldDB" id="A0A814GPF7"/>
<feature type="binding site" evidence="6">
    <location>
        <position position="221"/>
    </location>
    <ligand>
        <name>Ca(2+)</name>
        <dbReference type="ChEBI" id="CHEBI:29108"/>
    </ligand>
</feature>
<comment type="caution">
    <text evidence="7">Lacks conserved residue(s) required for the propagation of feature annotation.</text>
</comment>
<keyword evidence="4" id="KW-1015">Disulfide bond</keyword>
<feature type="signal peptide" evidence="9">
    <location>
        <begin position="1"/>
        <end position="18"/>
    </location>
</feature>
<evidence type="ECO:0000256" key="3">
    <source>
        <dbReference type="ARBA" id="ARBA00022525"/>
    </source>
</evidence>
<feature type="active site" description="Charge relay system" evidence="5">
    <location>
        <position position="205"/>
    </location>
</feature>
<dbReference type="Proteomes" id="UP000663855">
    <property type="component" value="Unassembled WGS sequence"/>
</dbReference>
<dbReference type="InterPro" id="IPR000734">
    <property type="entry name" value="TAG_lipase"/>
</dbReference>